<keyword evidence="1" id="KW-0812">Transmembrane</keyword>
<dbReference type="AlphaFoldDB" id="A0A9Q1F616"/>
<accession>A0A9Q1F616</accession>
<reference evidence="2" key="1">
    <citation type="journal article" date="2023" name="Science">
        <title>Genome structures resolve the early diversification of teleost fishes.</title>
        <authorList>
            <person name="Parey E."/>
            <person name="Louis A."/>
            <person name="Montfort J."/>
            <person name="Bouchez O."/>
            <person name="Roques C."/>
            <person name="Iampietro C."/>
            <person name="Lluch J."/>
            <person name="Castinel A."/>
            <person name="Donnadieu C."/>
            <person name="Desvignes T."/>
            <person name="Floi Bucao C."/>
            <person name="Jouanno E."/>
            <person name="Wen M."/>
            <person name="Mejri S."/>
            <person name="Dirks R."/>
            <person name="Jansen H."/>
            <person name="Henkel C."/>
            <person name="Chen W.J."/>
            <person name="Zahm M."/>
            <person name="Cabau C."/>
            <person name="Klopp C."/>
            <person name="Thompson A.W."/>
            <person name="Robinson-Rechavi M."/>
            <person name="Braasch I."/>
            <person name="Lecointre G."/>
            <person name="Bobe J."/>
            <person name="Postlethwait J.H."/>
            <person name="Berthelot C."/>
            <person name="Roest Crollius H."/>
            <person name="Guiguen Y."/>
        </authorList>
    </citation>
    <scope>NUCLEOTIDE SEQUENCE</scope>
    <source>
        <strain evidence="2">WJC10195</strain>
    </source>
</reference>
<organism evidence="2 3">
    <name type="scientific">Synaphobranchus kaupii</name>
    <name type="common">Kaup's arrowtooth eel</name>
    <dbReference type="NCBI Taxonomy" id="118154"/>
    <lineage>
        <taxon>Eukaryota</taxon>
        <taxon>Metazoa</taxon>
        <taxon>Chordata</taxon>
        <taxon>Craniata</taxon>
        <taxon>Vertebrata</taxon>
        <taxon>Euteleostomi</taxon>
        <taxon>Actinopterygii</taxon>
        <taxon>Neopterygii</taxon>
        <taxon>Teleostei</taxon>
        <taxon>Anguilliformes</taxon>
        <taxon>Synaphobranchidae</taxon>
        <taxon>Synaphobranchus</taxon>
    </lineage>
</organism>
<proteinExistence type="predicted"/>
<gene>
    <name evidence="2" type="ORF">SKAU_G00231960</name>
</gene>
<protein>
    <submittedName>
        <fullName evidence="2">Uncharacterized protein</fullName>
    </submittedName>
</protein>
<evidence type="ECO:0000313" key="2">
    <source>
        <dbReference type="EMBL" id="KAJ8351720.1"/>
    </source>
</evidence>
<comment type="caution">
    <text evidence="2">The sequence shown here is derived from an EMBL/GenBank/DDBJ whole genome shotgun (WGS) entry which is preliminary data.</text>
</comment>
<name>A0A9Q1F616_SYNKA</name>
<keyword evidence="1" id="KW-1133">Transmembrane helix</keyword>
<keyword evidence="3" id="KW-1185">Reference proteome</keyword>
<sequence>MTGERQQSQIPVISERSLGPCQCFWYITIHVKLYHATDRSLEKCVCVCVCQLSELFVMSLLKVSCSQSYHSQKLCYNYVIKLHWVVILTLDLISTLLTLNIYF</sequence>
<feature type="transmembrane region" description="Helical" evidence="1">
    <location>
        <begin position="82"/>
        <end position="102"/>
    </location>
</feature>
<dbReference type="EMBL" id="JAINUF010000008">
    <property type="protein sequence ID" value="KAJ8351720.1"/>
    <property type="molecule type" value="Genomic_DNA"/>
</dbReference>
<evidence type="ECO:0000313" key="3">
    <source>
        <dbReference type="Proteomes" id="UP001152622"/>
    </source>
</evidence>
<dbReference type="Proteomes" id="UP001152622">
    <property type="component" value="Chromosome 8"/>
</dbReference>
<evidence type="ECO:0000256" key="1">
    <source>
        <dbReference type="SAM" id="Phobius"/>
    </source>
</evidence>
<keyword evidence="1" id="KW-0472">Membrane</keyword>